<evidence type="ECO:0000313" key="2">
    <source>
        <dbReference type="Proteomes" id="UP000701801"/>
    </source>
</evidence>
<reference evidence="1" key="1">
    <citation type="submission" date="2021-07" db="EMBL/GenBank/DDBJ databases">
        <authorList>
            <person name="Durling M."/>
        </authorList>
    </citation>
    <scope>NUCLEOTIDE SEQUENCE</scope>
</reference>
<proteinExistence type="predicted"/>
<comment type="caution">
    <text evidence="1">The sequence shown here is derived from an EMBL/GenBank/DDBJ whole genome shotgun (WGS) entry which is preliminary data.</text>
</comment>
<dbReference type="AlphaFoldDB" id="A0A9N9LF23"/>
<accession>A0A9N9LF23</accession>
<sequence>MPQPWASISNHGLFTHTNHVSSLRIGLSTVTRYQRRHLHSQATNASASDSDFALYAAKQIRVAEFLRKEWAHKIPQDAPRPVLQAELIRVQEEREPVWRYTPSLELPGGNFHKFSNINPNPHKAASILHSNVLASFLQQTPFSSPSQRQRYSDSDLMLLNFTKSWLKKPNATSFPIIHYERLQSGHWRCVVHINSLPAKALKSLERVKLWAKHWRLPIPICWN</sequence>
<gene>
    <name evidence="1" type="ORF">HYALB_00003303</name>
</gene>
<dbReference type="EMBL" id="CAJVRM010000031">
    <property type="protein sequence ID" value="CAG8971965.1"/>
    <property type="molecule type" value="Genomic_DNA"/>
</dbReference>
<organism evidence="1 2">
    <name type="scientific">Hymenoscyphus albidus</name>
    <dbReference type="NCBI Taxonomy" id="595503"/>
    <lineage>
        <taxon>Eukaryota</taxon>
        <taxon>Fungi</taxon>
        <taxon>Dikarya</taxon>
        <taxon>Ascomycota</taxon>
        <taxon>Pezizomycotina</taxon>
        <taxon>Leotiomycetes</taxon>
        <taxon>Helotiales</taxon>
        <taxon>Helotiaceae</taxon>
        <taxon>Hymenoscyphus</taxon>
    </lineage>
</organism>
<evidence type="ECO:0000313" key="1">
    <source>
        <dbReference type="EMBL" id="CAG8971965.1"/>
    </source>
</evidence>
<protein>
    <submittedName>
        <fullName evidence="1">Uncharacterized protein</fullName>
    </submittedName>
</protein>
<keyword evidence="2" id="KW-1185">Reference proteome</keyword>
<name>A0A9N9LF23_9HELO</name>
<dbReference type="Proteomes" id="UP000701801">
    <property type="component" value="Unassembled WGS sequence"/>
</dbReference>